<feature type="binding site" evidence="7">
    <location>
        <position position="170"/>
    </location>
    <ligand>
        <name>3-phosphoshikimate</name>
        <dbReference type="ChEBI" id="CHEBI:145989"/>
    </ligand>
</feature>
<dbReference type="Proteomes" id="UP001585053">
    <property type="component" value="Unassembled WGS sequence"/>
</dbReference>
<evidence type="ECO:0000256" key="5">
    <source>
        <dbReference type="ARBA" id="ARBA00023141"/>
    </source>
</evidence>
<dbReference type="PROSITE" id="PS00104">
    <property type="entry name" value="EPSP_SYNTHASE_1"/>
    <property type="match status" value="1"/>
</dbReference>
<comment type="caution">
    <text evidence="7">Lacks conserved residue(s) required for the propagation of feature annotation.</text>
</comment>
<evidence type="ECO:0000313" key="11">
    <source>
        <dbReference type="Proteomes" id="UP001585053"/>
    </source>
</evidence>
<feature type="binding site" evidence="7">
    <location>
        <position position="125"/>
    </location>
    <ligand>
        <name>phosphoenolpyruvate</name>
        <dbReference type="ChEBI" id="CHEBI:58702"/>
    </ligand>
</feature>
<dbReference type="InterPro" id="IPR001986">
    <property type="entry name" value="Enolpyruvate_Tfrase_dom"/>
</dbReference>
<feature type="binding site" evidence="7">
    <location>
        <position position="27"/>
    </location>
    <ligand>
        <name>phosphoenolpyruvate</name>
        <dbReference type="ChEBI" id="CHEBI:58702"/>
    </ligand>
</feature>
<comment type="pathway">
    <text evidence="1 7">Metabolic intermediate biosynthesis; chorismate biosynthesis; chorismate from D-erythrose 4-phosphate and phosphoenolpyruvate: step 6/7.</text>
</comment>
<dbReference type="CDD" id="cd01556">
    <property type="entry name" value="EPSP_synthase"/>
    <property type="match status" value="1"/>
</dbReference>
<dbReference type="InterPro" id="IPR013792">
    <property type="entry name" value="RNA3'P_cycl/enolpyr_Trfase_a/b"/>
</dbReference>
<feature type="binding site" evidence="7">
    <location>
        <position position="339"/>
    </location>
    <ligand>
        <name>phosphoenolpyruvate</name>
        <dbReference type="ChEBI" id="CHEBI:58702"/>
    </ligand>
</feature>
<evidence type="ECO:0000256" key="1">
    <source>
        <dbReference type="ARBA" id="ARBA00004811"/>
    </source>
</evidence>
<keyword evidence="5 7" id="KW-0057">Aromatic amino acid biosynthesis</keyword>
<evidence type="ECO:0000256" key="8">
    <source>
        <dbReference type="SAM" id="MobiDB-lite"/>
    </source>
</evidence>
<reference evidence="10 11" key="1">
    <citation type="submission" date="2024-01" db="EMBL/GenBank/DDBJ databases">
        <title>Genome mining of biosynthetic gene clusters to explore secondary metabolites of Streptomyces sp.</title>
        <authorList>
            <person name="Baig A."/>
            <person name="Ajitkumar Shintre N."/>
            <person name="Kumar H."/>
            <person name="Anbarasu A."/>
            <person name="Ramaiah S."/>
        </authorList>
    </citation>
    <scope>NUCLEOTIDE SEQUENCE [LARGE SCALE GENOMIC DNA]</scope>
    <source>
        <strain evidence="10 11">A01</strain>
    </source>
</reference>
<feature type="binding site" evidence="7">
    <location>
        <position position="172"/>
    </location>
    <ligand>
        <name>3-phosphoshikimate</name>
        <dbReference type="ChEBI" id="CHEBI:145989"/>
    </ligand>
</feature>
<evidence type="ECO:0000313" key="10">
    <source>
        <dbReference type="EMBL" id="MFB8766434.1"/>
    </source>
</evidence>
<dbReference type="PANTHER" id="PTHR21090:SF5">
    <property type="entry name" value="PENTAFUNCTIONAL AROM POLYPEPTIDE"/>
    <property type="match status" value="1"/>
</dbReference>
<evidence type="ECO:0000256" key="3">
    <source>
        <dbReference type="ARBA" id="ARBA00022605"/>
    </source>
</evidence>
<keyword evidence="7" id="KW-0963">Cytoplasm</keyword>
<keyword evidence="11" id="KW-1185">Reference proteome</keyword>
<sequence>MHEHDSVLSVTAPTSGVKGTVQVPGDKSISHRALILAALSEGTSTITGLSRGEDPTSTRGALSRFGVEFVDQPDGAVLVHGGLRHEPVDVLDCGNAGTGIRLLSGVCAGYPGLSVLTGDQYLRRRPMDRVAEPLRLMGARVDARDGGRLAPLVIRGGGLSGITYELPKASAQVKSCLLLAGLSATGPTTVIEPHPTRAHTEEMLLAAGARIEVEGTAVTVHPGPLAPTDHAVPGDPSQAAFWAVAAALAGEIELPNLYLGFGRADFLGILRRMGADVQVEESTGSVRVASAPLRGVEITGADVPGIVDEIPVLAIAAAGAEGTTVISGADELRVKESDRVTSTVAMLNAFGVRAEERPDGMVIHGQGDAAFSPAQVDSAGDHRIAMAAAVAAVARAGGQSTISGWGSVATSYPGFVEDLVEVSGATVNLDP</sequence>
<feature type="active site" description="Proton acceptor" evidence="7">
    <location>
        <position position="308"/>
    </location>
</feature>
<dbReference type="RefSeq" id="WP_376736644.1">
    <property type="nucleotide sequence ID" value="NZ_JAYMRS010000001.1"/>
</dbReference>
<comment type="similarity">
    <text evidence="2 7">Belongs to the EPSP synthase family.</text>
</comment>
<comment type="catalytic activity">
    <reaction evidence="6">
        <text>3-phosphoshikimate + phosphoenolpyruvate = 5-O-(1-carboxyvinyl)-3-phosphoshikimate + phosphate</text>
        <dbReference type="Rhea" id="RHEA:21256"/>
        <dbReference type="ChEBI" id="CHEBI:43474"/>
        <dbReference type="ChEBI" id="CHEBI:57701"/>
        <dbReference type="ChEBI" id="CHEBI:58702"/>
        <dbReference type="ChEBI" id="CHEBI:145989"/>
        <dbReference type="EC" id="2.5.1.19"/>
    </reaction>
    <physiologicalReaction direction="left-to-right" evidence="6">
        <dbReference type="Rhea" id="RHEA:21257"/>
    </physiologicalReaction>
</comment>
<feature type="region of interest" description="Disordered" evidence="8">
    <location>
        <begin position="1"/>
        <end position="23"/>
    </location>
</feature>
<feature type="binding site" evidence="7">
    <location>
        <position position="335"/>
    </location>
    <ligand>
        <name>3-phosphoshikimate</name>
        <dbReference type="ChEBI" id="CHEBI:145989"/>
    </ligand>
</feature>
<feature type="binding site" evidence="7">
    <location>
        <position position="28"/>
    </location>
    <ligand>
        <name>3-phosphoshikimate</name>
        <dbReference type="ChEBI" id="CHEBI:145989"/>
    </ligand>
</feature>
<dbReference type="PIRSF" id="PIRSF000505">
    <property type="entry name" value="EPSPS"/>
    <property type="match status" value="1"/>
</dbReference>
<name>A0ABV5DPC0_9ACTN</name>
<dbReference type="EC" id="2.5.1.19" evidence="7"/>
<accession>A0ABV5DPC0</accession>
<feature type="binding site" evidence="7">
    <location>
        <position position="97"/>
    </location>
    <ligand>
        <name>phosphoenolpyruvate</name>
        <dbReference type="ChEBI" id="CHEBI:58702"/>
    </ligand>
</feature>
<keyword evidence="3 7" id="KW-0028">Amino-acid biosynthesis</keyword>
<evidence type="ECO:0000256" key="2">
    <source>
        <dbReference type="ARBA" id="ARBA00009948"/>
    </source>
</evidence>
<keyword evidence="4 7" id="KW-0808">Transferase</keyword>
<dbReference type="Pfam" id="PF00275">
    <property type="entry name" value="EPSP_synthase"/>
    <property type="match status" value="1"/>
</dbReference>
<feature type="binding site" evidence="7">
    <location>
        <position position="32"/>
    </location>
    <ligand>
        <name>3-phosphoshikimate</name>
        <dbReference type="ChEBI" id="CHEBI:145989"/>
    </ligand>
</feature>
<dbReference type="SUPFAM" id="SSF55205">
    <property type="entry name" value="EPT/RTPC-like"/>
    <property type="match status" value="1"/>
</dbReference>
<dbReference type="InterPro" id="IPR006264">
    <property type="entry name" value="EPSP_synthase"/>
</dbReference>
<comment type="subcellular location">
    <subcellularLocation>
        <location evidence="7">Cytoplasm</location>
    </subcellularLocation>
</comment>
<organism evidence="10 11">
    <name type="scientific">Nocardiopsis alba</name>
    <dbReference type="NCBI Taxonomy" id="53437"/>
    <lineage>
        <taxon>Bacteria</taxon>
        <taxon>Bacillati</taxon>
        <taxon>Actinomycetota</taxon>
        <taxon>Actinomycetes</taxon>
        <taxon>Streptosporangiales</taxon>
        <taxon>Nocardiopsidaceae</taxon>
        <taxon>Nocardiopsis</taxon>
    </lineage>
</organism>
<dbReference type="InterPro" id="IPR023193">
    <property type="entry name" value="EPSP_synthase_CS"/>
</dbReference>
<dbReference type="EMBL" id="JAYMRS010000001">
    <property type="protein sequence ID" value="MFB8766434.1"/>
    <property type="molecule type" value="Genomic_DNA"/>
</dbReference>
<dbReference type="InterPro" id="IPR036968">
    <property type="entry name" value="Enolpyruvate_Tfrase_sf"/>
</dbReference>
<comment type="subunit">
    <text evidence="7">Monomer.</text>
</comment>
<comment type="caution">
    <text evidence="10">The sequence shown here is derived from an EMBL/GenBank/DDBJ whole genome shotgun (WGS) entry which is preliminary data.</text>
</comment>
<feature type="domain" description="Enolpyruvate transferase" evidence="9">
    <location>
        <begin position="14"/>
        <end position="419"/>
    </location>
</feature>
<dbReference type="HAMAP" id="MF_00210">
    <property type="entry name" value="EPSP_synth"/>
    <property type="match status" value="1"/>
</dbReference>
<proteinExistence type="inferred from homology"/>
<dbReference type="Gene3D" id="3.65.10.10">
    <property type="entry name" value="Enolpyruvate transferase domain"/>
    <property type="match status" value="2"/>
</dbReference>
<feature type="binding site" evidence="7">
    <location>
        <position position="383"/>
    </location>
    <ligand>
        <name>phosphoenolpyruvate</name>
        <dbReference type="ChEBI" id="CHEBI:58702"/>
    </ligand>
</feature>
<evidence type="ECO:0000256" key="6">
    <source>
        <dbReference type="ARBA" id="ARBA00044633"/>
    </source>
</evidence>
<dbReference type="GO" id="GO:0003866">
    <property type="term" value="F:3-phosphoshikimate 1-carboxyvinyltransferase activity"/>
    <property type="evidence" value="ECO:0007669"/>
    <property type="project" value="UniProtKB-EC"/>
</dbReference>
<gene>
    <name evidence="7 10" type="primary">aroA</name>
    <name evidence="10" type="ORF">VSQ78_01880</name>
</gene>
<dbReference type="PROSITE" id="PS00885">
    <property type="entry name" value="EPSP_SYNTHASE_2"/>
    <property type="match status" value="1"/>
</dbReference>
<feature type="binding site" evidence="7">
    <location>
        <position position="308"/>
    </location>
    <ligand>
        <name>3-phosphoshikimate</name>
        <dbReference type="ChEBI" id="CHEBI:145989"/>
    </ligand>
</feature>
<evidence type="ECO:0000256" key="4">
    <source>
        <dbReference type="ARBA" id="ARBA00022679"/>
    </source>
</evidence>
<evidence type="ECO:0000259" key="9">
    <source>
        <dbReference type="Pfam" id="PF00275"/>
    </source>
</evidence>
<evidence type="ECO:0000256" key="7">
    <source>
        <dbReference type="HAMAP-Rule" id="MF_00210"/>
    </source>
</evidence>
<comment type="function">
    <text evidence="7">Catalyzes the transfer of the enolpyruvyl moiety of phosphoenolpyruvate (PEP) to the 5-hydroxyl of shikimate-3-phosphate (S3P) to produce enolpyruvyl shikimate-3-phosphate and inorganic phosphate.</text>
</comment>
<feature type="binding site" evidence="7">
    <location>
        <position position="27"/>
    </location>
    <ligand>
        <name>3-phosphoshikimate</name>
        <dbReference type="ChEBI" id="CHEBI:145989"/>
    </ligand>
</feature>
<feature type="binding site" evidence="7">
    <location>
        <position position="172"/>
    </location>
    <ligand>
        <name>phosphoenolpyruvate</name>
        <dbReference type="ChEBI" id="CHEBI:58702"/>
    </ligand>
</feature>
<dbReference type="PANTHER" id="PTHR21090">
    <property type="entry name" value="AROM/DEHYDROQUINATE SYNTHASE"/>
    <property type="match status" value="1"/>
</dbReference>
<dbReference type="NCBIfam" id="TIGR01356">
    <property type="entry name" value="aroA"/>
    <property type="match status" value="1"/>
</dbReference>
<protein>
    <recommendedName>
        <fullName evidence="7">3-phosphoshikimate 1-carboxyvinyltransferase</fullName>
        <ecNumber evidence="7">2.5.1.19</ecNumber>
    </recommendedName>
    <alternativeName>
        <fullName evidence="7">5-enolpyruvylshikimate-3-phosphate synthase</fullName>
        <shortName evidence="7">EPSP synthase</shortName>
        <shortName evidence="7">EPSPS</shortName>
    </alternativeName>
</protein>